<proteinExistence type="predicted"/>
<evidence type="ECO:0000313" key="1">
    <source>
        <dbReference type="EMBL" id="KAJ7778411.1"/>
    </source>
</evidence>
<dbReference type="EMBL" id="JARKIB010000007">
    <property type="protein sequence ID" value="KAJ7778411.1"/>
    <property type="molecule type" value="Genomic_DNA"/>
</dbReference>
<dbReference type="Proteomes" id="UP001215598">
    <property type="component" value="Unassembled WGS sequence"/>
</dbReference>
<accession>A0AAD7K6W6</accession>
<dbReference type="AlphaFoldDB" id="A0AAD7K6W6"/>
<keyword evidence="2" id="KW-1185">Reference proteome</keyword>
<evidence type="ECO:0000313" key="2">
    <source>
        <dbReference type="Proteomes" id="UP001215598"/>
    </source>
</evidence>
<sequence>MSDSNPIYFRCLLSFLKKTCSAGRNTNEVAQLKATLETYTLLLMPSDNVVIAIARSSEWRRTLLDVLDLTFAIANILTPSGKHPLAR</sequence>
<name>A0AAD7K6W6_9AGAR</name>
<gene>
    <name evidence="1" type="ORF">B0H16DRAFT_1711915</name>
</gene>
<reference evidence="1" key="1">
    <citation type="submission" date="2023-03" db="EMBL/GenBank/DDBJ databases">
        <title>Massive genome expansion in bonnet fungi (Mycena s.s.) driven by repeated elements and novel gene families across ecological guilds.</title>
        <authorList>
            <consortium name="Lawrence Berkeley National Laboratory"/>
            <person name="Harder C.B."/>
            <person name="Miyauchi S."/>
            <person name="Viragh M."/>
            <person name="Kuo A."/>
            <person name="Thoen E."/>
            <person name="Andreopoulos B."/>
            <person name="Lu D."/>
            <person name="Skrede I."/>
            <person name="Drula E."/>
            <person name="Henrissat B."/>
            <person name="Morin E."/>
            <person name="Kohler A."/>
            <person name="Barry K."/>
            <person name="LaButti K."/>
            <person name="Morin E."/>
            <person name="Salamov A."/>
            <person name="Lipzen A."/>
            <person name="Mereny Z."/>
            <person name="Hegedus B."/>
            <person name="Baldrian P."/>
            <person name="Stursova M."/>
            <person name="Weitz H."/>
            <person name="Taylor A."/>
            <person name="Grigoriev I.V."/>
            <person name="Nagy L.G."/>
            <person name="Martin F."/>
            <person name="Kauserud H."/>
        </authorList>
    </citation>
    <scope>NUCLEOTIDE SEQUENCE</scope>
    <source>
        <strain evidence="1">CBHHK182m</strain>
    </source>
</reference>
<protein>
    <submittedName>
        <fullName evidence="1">Uncharacterized protein</fullName>
    </submittedName>
</protein>
<organism evidence="1 2">
    <name type="scientific">Mycena metata</name>
    <dbReference type="NCBI Taxonomy" id="1033252"/>
    <lineage>
        <taxon>Eukaryota</taxon>
        <taxon>Fungi</taxon>
        <taxon>Dikarya</taxon>
        <taxon>Basidiomycota</taxon>
        <taxon>Agaricomycotina</taxon>
        <taxon>Agaricomycetes</taxon>
        <taxon>Agaricomycetidae</taxon>
        <taxon>Agaricales</taxon>
        <taxon>Marasmiineae</taxon>
        <taxon>Mycenaceae</taxon>
        <taxon>Mycena</taxon>
    </lineage>
</organism>
<comment type="caution">
    <text evidence="1">The sequence shown here is derived from an EMBL/GenBank/DDBJ whole genome shotgun (WGS) entry which is preliminary data.</text>
</comment>